<keyword evidence="1" id="KW-1015">Disulfide bond</keyword>
<protein>
    <submittedName>
        <fullName evidence="4">Putative secreted protein</fullName>
    </submittedName>
</protein>
<dbReference type="EMBL" id="GAPW01005223">
    <property type="protein sequence ID" value="JAC08375.1"/>
    <property type="molecule type" value="mRNA"/>
</dbReference>
<dbReference type="VEuPathDB" id="VectorBase:AALC636_010670"/>
<dbReference type="InterPro" id="IPR001304">
    <property type="entry name" value="C-type_lectin-like"/>
</dbReference>
<organism evidence="4">
    <name type="scientific">Aedes albopictus</name>
    <name type="common">Asian tiger mosquito</name>
    <name type="synonym">Stegomyia albopicta</name>
    <dbReference type="NCBI Taxonomy" id="7160"/>
    <lineage>
        <taxon>Eukaryota</taxon>
        <taxon>Metazoa</taxon>
        <taxon>Ecdysozoa</taxon>
        <taxon>Arthropoda</taxon>
        <taxon>Hexapoda</taxon>
        <taxon>Insecta</taxon>
        <taxon>Pterygota</taxon>
        <taxon>Neoptera</taxon>
        <taxon>Endopterygota</taxon>
        <taxon>Diptera</taxon>
        <taxon>Nematocera</taxon>
        <taxon>Culicoidea</taxon>
        <taxon>Culicidae</taxon>
        <taxon>Culicinae</taxon>
        <taxon>Aedini</taxon>
        <taxon>Aedes</taxon>
        <taxon>Stegomyia</taxon>
    </lineage>
</organism>
<dbReference type="AlphaFoldDB" id="A0A023EHL4"/>
<feature type="domain" description="C-type lectin" evidence="3">
    <location>
        <begin position="18"/>
        <end position="143"/>
    </location>
</feature>
<evidence type="ECO:0000313" key="4">
    <source>
        <dbReference type="EMBL" id="JAC08375.1"/>
    </source>
</evidence>
<dbReference type="InterPro" id="IPR018378">
    <property type="entry name" value="C-type_lectin_CS"/>
</dbReference>
<feature type="transmembrane region" description="Helical" evidence="2">
    <location>
        <begin position="6"/>
        <end position="25"/>
    </location>
</feature>
<dbReference type="InterPro" id="IPR050111">
    <property type="entry name" value="C-type_lectin/snaclec_domain"/>
</dbReference>
<proteinExistence type="evidence at transcript level"/>
<name>A0A023EHL4_AEDAL</name>
<dbReference type="InterPro" id="IPR016186">
    <property type="entry name" value="C-type_lectin-like/link_sf"/>
</dbReference>
<dbReference type="VEuPathDB" id="VectorBase:AALF003390"/>
<evidence type="ECO:0000256" key="2">
    <source>
        <dbReference type="SAM" id="Phobius"/>
    </source>
</evidence>
<dbReference type="CDD" id="cd00037">
    <property type="entry name" value="CLECT"/>
    <property type="match status" value="1"/>
</dbReference>
<dbReference type="SUPFAM" id="SSF56436">
    <property type="entry name" value="C-type lectin-like"/>
    <property type="match status" value="1"/>
</dbReference>
<dbReference type="VEuPathDB" id="VectorBase:AALFPA_071346"/>
<keyword evidence="2" id="KW-0472">Membrane</keyword>
<dbReference type="PANTHER" id="PTHR22803">
    <property type="entry name" value="MANNOSE, PHOSPHOLIPASE, LECTIN RECEPTOR RELATED"/>
    <property type="match status" value="1"/>
</dbReference>
<keyword evidence="2" id="KW-1133">Transmembrane helix</keyword>
<evidence type="ECO:0000259" key="3">
    <source>
        <dbReference type="PROSITE" id="PS50041"/>
    </source>
</evidence>
<dbReference type="InterPro" id="IPR016187">
    <property type="entry name" value="CTDL_fold"/>
</dbReference>
<reference evidence="4" key="1">
    <citation type="journal article" date="2014" name="PLoS Negl. Trop. Dis.">
        <title>Identification and characterization of seminal fluid proteins in the Asian tiger mosquito, Aedes albopictus.</title>
        <authorList>
            <person name="Boes K.E."/>
            <person name="Ribeiro J.M."/>
            <person name="Wong A."/>
            <person name="Harrington L.C."/>
            <person name="Wolfner M.F."/>
            <person name="Sirot L.K."/>
        </authorList>
    </citation>
    <scope>NUCLEOTIDE SEQUENCE</scope>
    <source>
        <tissue evidence="4">Reproductive organs</tissue>
    </source>
</reference>
<evidence type="ECO:0000256" key="1">
    <source>
        <dbReference type="ARBA" id="ARBA00023157"/>
    </source>
</evidence>
<sequence>MLTYAVIGLVTMTVFTTVTGSNYYVPRTKRNWTEAVERCDCYGMQLAVVDTAEKHDAVAQAIKSSAIFSQWWTDVWIGASDILEEGVFRWQSTGETLNYTNWKAGQPNNYDGEEHCVHLQYISMVGFKWNDDQCSKKKYFICEKVCQSTQIVNNELGERRIRY</sequence>
<dbReference type="PROSITE" id="PS50041">
    <property type="entry name" value="C_TYPE_LECTIN_2"/>
    <property type="match status" value="1"/>
</dbReference>
<dbReference type="PROSITE" id="PS00615">
    <property type="entry name" value="C_TYPE_LECTIN_1"/>
    <property type="match status" value="1"/>
</dbReference>
<keyword evidence="2" id="KW-0812">Transmembrane</keyword>
<dbReference type="Pfam" id="PF00059">
    <property type="entry name" value="Lectin_C"/>
    <property type="match status" value="1"/>
</dbReference>
<dbReference type="SMART" id="SM00034">
    <property type="entry name" value="CLECT"/>
    <property type="match status" value="1"/>
</dbReference>
<accession>A0A023EHL4</accession>
<dbReference type="Gene3D" id="3.10.100.10">
    <property type="entry name" value="Mannose-Binding Protein A, subunit A"/>
    <property type="match status" value="1"/>
</dbReference>